<gene>
    <name evidence="1" type="ORF">GCM10009533_00910</name>
</gene>
<evidence type="ECO:0008006" key="3">
    <source>
        <dbReference type="Google" id="ProtNLM"/>
    </source>
</evidence>
<keyword evidence="2" id="KW-1185">Reference proteome</keyword>
<dbReference type="PANTHER" id="PTHR43433:SF5">
    <property type="entry name" value="AB HYDROLASE-1 DOMAIN-CONTAINING PROTEIN"/>
    <property type="match status" value="1"/>
</dbReference>
<dbReference type="SUPFAM" id="SSF53474">
    <property type="entry name" value="alpha/beta-Hydrolases"/>
    <property type="match status" value="1"/>
</dbReference>
<protein>
    <recommendedName>
        <fullName evidence="3">Pimeloyl-ACP methyl ester carboxylesterase</fullName>
    </recommendedName>
</protein>
<reference evidence="2" key="1">
    <citation type="journal article" date="2019" name="Int. J. Syst. Evol. Microbiol.">
        <title>The Global Catalogue of Microorganisms (GCM) 10K type strain sequencing project: providing services to taxonomists for standard genome sequencing and annotation.</title>
        <authorList>
            <consortium name="The Broad Institute Genomics Platform"/>
            <consortium name="The Broad Institute Genome Sequencing Center for Infectious Disease"/>
            <person name="Wu L."/>
            <person name="Ma J."/>
        </authorList>
    </citation>
    <scope>NUCLEOTIDE SEQUENCE [LARGE SCALE GENOMIC DNA]</scope>
    <source>
        <strain evidence="2">JCM 10303</strain>
    </source>
</reference>
<dbReference type="Proteomes" id="UP001500729">
    <property type="component" value="Unassembled WGS sequence"/>
</dbReference>
<dbReference type="PANTHER" id="PTHR43433">
    <property type="entry name" value="HYDROLASE, ALPHA/BETA FOLD FAMILY PROTEIN"/>
    <property type="match status" value="1"/>
</dbReference>
<organism evidence="1 2">
    <name type="scientific">Saccharopolyspora erythraea</name>
    <name type="common">Streptomyces erythraeus</name>
    <dbReference type="NCBI Taxonomy" id="1836"/>
    <lineage>
        <taxon>Bacteria</taxon>
        <taxon>Bacillati</taxon>
        <taxon>Actinomycetota</taxon>
        <taxon>Actinomycetes</taxon>
        <taxon>Pseudonocardiales</taxon>
        <taxon>Pseudonocardiaceae</taxon>
        <taxon>Saccharopolyspora</taxon>
    </lineage>
</organism>
<dbReference type="EMBL" id="BAAAGS010000001">
    <property type="protein sequence ID" value="GAA0506027.1"/>
    <property type="molecule type" value="Genomic_DNA"/>
</dbReference>
<evidence type="ECO:0000313" key="2">
    <source>
        <dbReference type="Proteomes" id="UP001500729"/>
    </source>
</evidence>
<dbReference type="RefSeq" id="WP_009944392.1">
    <property type="nucleotide sequence ID" value="NZ_BAAAGS010000001.1"/>
</dbReference>
<accession>A0ABP3LWB4</accession>
<sequence length="317" mass="34114">MADHVEFGIGAADDPLRAWHTGLAADQPALLLCPGLGAIPGIREGLLRPVPLAHAMGWNHRGGFGTPIERHVDDGLAVLDALDVKTCTLAAFSAETGVAAEFARRYPDRVRGLLLVGGIPGSSVDSLAAALGVPEFLRRLAALAGTSSLRMSAPLLESVLPRIPTSELSTILLQHSGFMLPGGETAAVTEAVRGFLGREWRWYLPLLADSAREWSLEGLDCPVTVLAGRYDVLSDLRALGRAVAPLPQARLRVLDTSHFVPFEAPDALHDELALLLHRVQTVECARLGIDPPAPRRGRIRWKVPEVGTPRRPIPYPR</sequence>
<comment type="caution">
    <text evidence="1">The sequence shown here is derived from an EMBL/GenBank/DDBJ whole genome shotgun (WGS) entry which is preliminary data.</text>
</comment>
<name>A0ABP3LWB4_SACER</name>
<proteinExistence type="predicted"/>
<dbReference type="InterPro" id="IPR029058">
    <property type="entry name" value="AB_hydrolase_fold"/>
</dbReference>
<dbReference type="Gene3D" id="3.40.50.1820">
    <property type="entry name" value="alpha/beta hydrolase"/>
    <property type="match status" value="1"/>
</dbReference>
<dbReference type="InterPro" id="IPR050471">
    <property type="entry name" value="AB_hydrolase"/>
</dbReference>
<evidence type="ECO:0000313" key="1">
    <source>
        <dbReference type="EMBL" id="GAA0506027.1"/>
    </source>
</evidence>